<dbReference type="RefSeq" id="WP_015210126.1">
    <property type="nucleotide sequence ID" value="NC_019757.1"/>
</dbReference>
<dbReference type="HOGENOM" id="CLU_167641_0_1_3"/>
<evidence type="ECO:0000313" key="3">
    <source>
        <dbReference type="Proteomes" id="UP000010475"/>
    </source>
</evidence>
<reference evidence="2 3" key="1">
    <citation type="submission" date="2012-06" db="EMBL/GenBank/DDBJ databases">
        <title>Finished chromosome of genome of Cylindrospermum stagnale PCC 7417.</title>
        <authorList>
            <consortium name="US DOE Joint Genome Institute"/>
            <person name="Gugger M."/>
            <person name="Coursin T."/>
            <person name="Rippka R."/>
            <person name="Tandeau De Marsac N."/>
            <person name="Huntemann M."/>
            <person name="Wei C.-L."/>
            <person name="Han J."/>
            <person name="Detter J.C."/>
            <person name="Han C."/>
            <person name="Tapia R."/>
            <person name="Chen A."/>
            <person name="Kyrpides N."/>
            <person name="Mavromatis K."/>
            <person name="Markowitz V."/>
            <person name="Szeto E."/>
            <person name="Ivanova N."/>
            <person name="Pagani I."/>
            <person name="Pati A."/>
            <person name="Goodwin L."/>
            <person name="Nordberg H.P."/>
            <person name="Cantor M.N."/>
            <person name="Hua S.X."/>
            <person name="Woyke T."/>
            <person name="Kerfeld C.A."/>
        </authorList>
    </citation>
    <scope>NUCLEOTIDE SEQUENCE [LARGE SCALE GENOMIC DNA]</scope>
    <source>
        <strain evidence="2 3">PCC 7417</strain>
    </source>
</reference>
<name>K9X462_9NOST</name>
<dbReference type="KEGG" id="csg:Cylst_4833"/>
<dbReference type="OrthoDB" id="582659at2"/>
<dbReference type="eggNOG" id="ENOG50337UZ">
    <property type="taxonomic scope" value="Bacteria"/>
</dbReference>
<keyword evidence="3" id="KW-1185">Reference proteome</keyword>
<organism evidence="2 3">
    <name type="scientific">Cylindrospermum stagnale PCC 7417</name>
    <dbReference type="NCBI Taxonomy" id="56107"/>
    <lineage>
        <taxon>Bacteria</taxon>
        <taxon>Bacillati</taxon>
        <taxon>Cyanobacteriota</taxon>
        <taxon>Cyanophyceae</taxon>
        <taxon>Nostocales</taxon>
        <taxon>Nostocaceae</taxon>
        <taxon>Cylindrospermum</taxon>
    </lineage>
</organism>
<sequence>MVLLVVVINTLISLILLYAAWRVWKLKHLLAFVANRLTAYERATHAALKNAPENISTSQQAIYNLRQSNLGVQMQIQQVRQIISLLLLGQQTWQRYFGRLGPILGKKIVAK</sequence>
<dbReference type="EMBL" id="CP003642">
    <property type="protein sequence ID" value="AFZ26889.1"/>
    <property type="molecule type" value="Genomic_DNA"/>
</dbReference>
<gene>
    <name evidence="2" type="ORF">Cylst_4833</name>
</gene>
<evidence type="ECO:0000256" key="1">
    <source>
        <dbReference type="SAM" id="Phobius"/>
    </source>
</evidence>
<evidence type="ECO:0000313" key="2">
    <source>
        <dbReference type="EMBL" id="AFZ26889.1"/>
    </source>
</evidence>
<protein>
    <submittedName>
        <fullName evidence="2">Uncharacterized protein</fullName>
    </submittedName>
</protein>
<keyword evidence="1" id="KW-1133">Transmembrane helix</keyword>
<dbReference type="Proteomes" id="UP000010475">
    <property type="component" value="Chromosome"/>
</dbReference>
<accession>K9X462</accession>
<keyword evidence="1" id="KW-0812">Transmembrane</keyword>
<dbReference type="PATRIC" id="fig|56107.3.peg.5309"/>
<dbReference type="STRING" id="56107.Cylst_4833"/>
<proteinExistence type="predicted"/>
<feature type="transmembrane region" description="Helical" evidence="1">
    <location>
        <begin position="6"/>
        <end position="24"/>
    </location>
</feature>
<keyword evidence="1" id="KW-0472">Membrane</keyword>
<dbReference type="AlphaFoldDB" id="K9X462"/>